<dbReference type="RefSeq" id="WP_189192181.1">
    <property type="nucleotide sequence ID" value="NZ_BMMM01000029.1"/>
</dbReference>
<evidence type="ECO:0000313" key="1">
    <source>
        <dbReference type="EMBL" id="GGN93746.1"/>
    </source>
</evidence>
<name>A0A918DAI9_9ACTN</name>
<comment type="caution">
    <text evidence="1">The sequence shown here is derived from an EMBL/GenBank/DDBJ whole genome shotgun (WGS) entry which is preliminary data.</text>
</comment>
<reference evidence="1 2" key="1">
    <citation type="journal article" date="2014" name="Int. J. Syst. Evol. Microbiol.">
        <title>Complete genome sequence of Corynebacterium casei LMG S-19264T (=DSM 44701T), isolated from a smear-ripened cheese.</title>
        <authorList>
            <consortium name="US DOE Joint Genome Institute (JGI-PGF)"/>
            <person name="Walter F."/>
            <person name="Albersmeier A."/>
            <person name="Kalinowski J."/>
            <person name="Ruckert C."/>
        </authorList>
    </citation>
    <scope>NUCLEOTIDE SEQUENCE [LARGE SCALE GENOMIC DNA]</scope>
    <source>
        <strain evidence="1 2">CGMCC 4.7111</strain>
    </source>
</reference>
<dbReference type="EMBL" id="BMMM01000029">
    <property type="protein sequence ID" value="GGN93746.1"/>
    <property type="molecule type" value="Genomic_DNA"/>
</dbReference>
<proteinExistence type="predicted"/>
<keyword evidence="2" id="KW-1185">Reference proteome</keyword>
<evidence type="ECO:0000313" key="2">
    <source>
        <dbReference type="Proteomes" id="UP000600365"/>
    </source>
</evidence>
<dbReference type="Proteomes" id="UP000600365">
    <property type="component" value="Unassembled WGS sequence"/>
</dbReference>
<dbReference type="AlphaFoldDB" id="A0A918DAI9"/>
<accession>A0A918DAI9</accession>
<protein>
    <submittedName>
        <fullName evidence="1">Uncharacterized protein</fullName>
    </submittedName>
</protein>
<organism evidence="1 2">
    <name type="scientific">Streptomyces albiflavescens</name>
    <dbReference type="NCBI Taxonomy" id="1623582"/>
    <lineage>
        <taxon>Bacteria</taxon>
        <taxon>Bacillati</taxon>
        <taxon>Actinomycetota</taxon>
        <taxon>Actinomycetes</taxon>
        <taxon>Kitasatosporales</taxon>
        <taxon>Streptomycetaceae</taxon>
        <taxon>Streptomyces</taxon>
    </lineage>
</organism>
<gene>
    <name evidence="1" type="ORF">GCM10011579_092530</name>
</gene>
<sequence length="110" mass="12669">MAAEVKFVRLQCLETEDNGADELYLHYNGAHLAGIQDVETGGTWQLDLVKRLDGEAFVSLFDEDDIDEDDFLGEIVISESEMNQGLRQQEFNQDDALYVLFYRVRPFEED</sequence>